<dbReference type="VEuPathDB" id="FungiDB:ATEG_03395"/>
<feature type="region of interest" description="Disordered" evidence="1">
    <location>
        <begin position="946"/>
        <end position="1009"/>
    </location>
</feature>
<reference evidence="2 3" key="1">
    <citation type="submission" date="2020-01" db="EMBL/GenBank/DDBJ databases">
        <title>Aspergillus terreus IFO 6365 whole genome shotgun sequence.</title>
        <authorList>
            <person name="Kanamasa S."/>
            <person name="Takahashi H."/>
        </authorList>
    </citation>
    <scope>NUCLEOTIDE SEQUENCE [LARGE SCALE GENOMIC DNA]</scope>
    <source>
        <strain evidence="2 3">IFO 6365</strain>
    </source>
</reference>
<dbReference type="InterPro" id="IPR035994">
    <property type="entry name" value="Nucleoside_phosphorylase_sf"/>
</dbReference>
<keyword evidence="3" id="KW-1185">Reference proteome</keyword>
<dbReference type="Gene3D" id="3.40.50.1580">
    <property type="entry name" value="Nucleoside phosphorylase domain"/>
    <property type="match status" value="1"/>
</dbReference>
<feature type="region of interest" description="Disordered" evidence="1">
    <location>
        <begin position="191"/>
        <end position="220"/>
    </location>
</feature>
<dbReference type="EMBL" id="BLJY01000006">
    <property type="protein sequence ID" value="GFF17278.1"/>
    <property type="molecule type" value="Genomic_DNA"/>
</dbReference>
<dbReference type="GO" id="GO:0003824">
    <property type="term" value="F:catalytic activity"/>
    <property type="evidence" value="ECO:0007669"/>
    <property type="project" value="InterPro"/>
</dbReference>
<dbReference type="PANTHER" id="PTHR46082:SF11">
    <property type="entry name" value="AAA+ ATPASE DOMAIN-CONTAINING PROTEIN-RELATED"/>
    <property type="match status" value="1"/>
</dbReference>
<gene>
    <name evidence="2" type="ORF">ATEIFO6365_0006062600</name>
</gene>
<evidence type="ECO:0000313" key="2">
    <source>
        <dbReference type="EMBL" id="GFF17278.1"/>
    </source>
</evidence>
<name>A0A5M3YXH1_ASPTE</name>
<accession>A0A5M3YXH1</accession>
<dbReference type="PANTHER" id="PTHR46082">
    <property type="entry name" value="ATP/GTP-BINDING PROTEIN-RELATED"/>
    <property type="match status" value="1"/>
</dbReference>
<dbReference type="Proteomes" id="UP000452235">
    <property type="component" value="Unassembled WGS sequence"/>
</dbReference>
<dbReference type="InterPro" id="IPR053137">
    <property type="entry name" value="NLR-like"/>
</dbReference>
<dbReference type="OrthoDB" id="1658288at2759"/>
<dbReference type="SUPFAM" id="SSF53167">
    <property type="entry name" value="Purine and uridine phosphorylases"/>
    <property type="match status" value="1"/>
</dbReference>
<feature type="compositionally biased region" description="Polar residues" evidence="1">
    <location>
        <begin position="1"/>
        <end position="11"/>
    </location>
</feature>
<evidence type="ECO:0000256" key="1">
    <source>
        <dbReference type="SAM" id="MobiDB-lite"/>
    </source>
</evidence>
<comment type="caution">
    <text evidence="2">The sequence shown here is derived from an EMBL/GenBank/DDBJ whole genome shotgun (WGS) entry which is preliminary data.</text>
</comment>
<sequence>MFPRPSLSNKDGLTDSGYVGSVQNAPKVPQDYNVGQTKVILEDPSASHLLDGTVNYGSKVMESNDDDEKTVYSEASSISEPVKEIYIAELAEDIAKATRPFQPNKDALGRISEILPLLLKTFALSLGHAKSSQMHRDVMAFLHKHRMDIGAALMDRLYEYVDQEEENNDFELPTSGKMPLDELMSLWHSKVSPEPSTGPYEPPETMAYGYTDSERTDTGAESKLPQLEAYRHLIMHSPSYSWLLDVLRRECVLVPSEPNAMEYIRDTILAFLPVDPAVSRRRPTQVFEAFMQMNWDPVAFYIQQGYTENPKDAIERAITLTGSRESTQAVTCSEYMSQTWPSTGANILELVTSLASSEYNRQSVSANHETDHHVVVLPDGTMVQAFRSPHYTQEASVVWIKVSGLADSIAEVGEQLAWLGSALRSSPADSGIAYCRPFVKRSDDMAVPKDLGSNPLHIFEIDFDIQMQEGATEGTDGHCWHGLFRNPVVAEGYPTPRRPEPDPGLEIPLHILAGLTQARRANNFDGKTVLKGFSVMLIPTKFSNDIIMWHMLHANNDKRVSYRETESFAFIKLSGTDLDNSRHILGWCSGMKLYAGTSEAYYTVQATRLQYPTADSALANVSISIGHLIRGGTPFSIGTKDLHPRRSCYVAKMRWISQRFLVLWDVEAKRGWLVNGASALLHLLRASLEQEKRSKFGNRSLFNPEELQEAAEPYRHESALDVLLSEYNMQLKVYAEKGSFIRLQDRVEDFYDHLETVFDYQLRSDHSQVPRSCLDGWDFHDLATEKDPVYPRRTMLDPQGRSWIDLTRSIHAVALLGRNFGEIIRPTGSICPSWTSLPKGKSYLAASLADLRSVMEAYGGDPYEAPVRLTNNLVWYTTKSTAMECRCLELQDGSHSDLAQVVLPSTLSRDLNDSFIPCKRDQGAVFFGFNSNHQWYWKDYGHPSSETRAGHLSTPEKIPKHTADSGFDSPGTSPSELGSGLNESTFGQSRNDTSEVPPSLPASQEGGDISPEDYTVGIICALPLEFKAVRALFDETHPGCISDADTHAYAQGRIGKHRVVAAGLPKGGYGTTSAAVVACNMRRSFPCIKFCLLVGIGGGVPSRNHDIRLGDIVVSTPGGSHSGVLAYDSVKVFESGEVQLNACLSRPSQSLLSAITALTSETQEPLWELQGLVNEITTTCPEYEYPGLEQDVLFASEYTHKETGVCDSCDGCDLQRQVVRIPLKNTPPHVHYGLVASGNQLMRSARVRDQMSQKYDVLCFEMEGAGIMDTFQSLVIRGICDYADSHKNKRWQKYAAATAAAYAKLLLSRVRAMPEYYIGGSFVGHKRKYCDGVEHSTKRQLVKHGYKGD</sequence>
<organism evidence="2 3">
    <name type="scientific">Aspergillus terreus</name>
    <dbReference type="NCBI Taxonomy" id="33178"/>
    <lineage>
        <taxon>Eukaryota</taxon>
        <taxon>Fungi</taxon>
        <taxon>Dikarya</taxon>
        <taxon>Ascomycota</taxon>
        <taxon>Pezizomycotina</taxon>
        <taxon>Eurotiomycetes</taxon>
        <taxon>Eurotiomycetidae</taxon>
        <taxon>Eurotiales</taxon>
        <taxon>Aspergillaceae</taxon>
        <taxon>Aspergillus</taxon>
        <taxon>Aspergillus subgen. Circumdati</taxon>
    </lineage>
</organism>
<proteinExistence type="predicted"/>
<evidence type="ECO:0000313" key="3">
    <source>
        <dbReference type="Proteomes" id="UP000452235"/>
    </source>
</evidence>
<feature type="region of interest" description="Disordered" evidence="1">
    <location>
        <begin position="1"/>
        <end position="29"/>
    </location>
</feature>
<protein>
    <submittedName>
        <fullName evidence="2">Pfs domain protein</fullName>
    </submittedName>
</protein>
<dbReference type="GO" id="GO:0009116">
    <property type="term" value="P:nucleoside metabolic process"/>
    <property type="evidence" value="ECO:0007669"/>
    <property type="project" value="InterPro"/>
</dbReference>
<feature type="compositionally biased region" description="Polar residues" evidence="1">
    <location>
        <begin position="970"/>
        <end position="996"/>
    </location>
</feature>